<dbReference type="OrthoDB" id="272266at2759"/>
<evidence type="ECO:0000259" key="7">
    <source>
        <dbReference type="Pfam" id="PF07106"/>
    </source>
</evidence>
<dbReference type="STRING" id="1072389.K1XD62"/>
<dbReference type="InterPro" id="IPR010776">
    <property type="entry name" value="Hop2_WH_dom"/>
</dbReference>
<dbReference type="GO" id="GO:0007129">
    <property type="term" value="P:homologous chromosome pairing at meiosis"/>
    <property type="evidence" value="ECO:0007669"/>
    <property type="project" value="TreeGrafter"/>
</dbReference>
<evidence type="ECO:0000256" key="6">
    <source>
        <dbReference type="SAM" id="MobiDB-lite"/>
    </source>
</evidence>
<keyword evidence="9" id="KW-1185">Reference proteome</keyword>
<proteinExistence type="inferred from homology"/>
<dbReference type="eggNOG" id="KOG4603">
    <property type="taxonomic scope" value="Eukaryota"/>
</dbReference>
<dbReference type="Proteomes" id="UP000006753">
    <property type="component" value="Unassembled WGS sequence"/>
</dbReference>
<evidence type="ECO:0000313" key="9">
    <source>
        <dbReference type="Proteomes" id="UP000006753"/>
    </source>
</evidence>
<evidence type="ECO:0000256" key="5">
    <source>
        <dbReference type="ARBA" id="ARBA00023254"/>
    </source>
</evidence>
<feature type="compositionally biased region" description="Acidic residues" evidence="6">
    <location>
        <begin position="74"/>
        <end position="85"/>
    </location>
</feature>
<dbReference type="Gene3D" id="1.10.10.10">
    <property type="entry name" value="Winged helix-like DNA-binding domain superfamily/Winged helix DNA-binding domain"/>
    <property type="match status" value="1"/>
</dbReference>
<keyword evidence="3" id="KW-0233">DNA recombination</keyword>
<keyword evidence="4" id="KW-0539">Nucleus</keyword>
<evidence type="ECO:0000256" key="4">
    <source>
        <dbReference type="ARBA" id="ARBA00023242"/>
    </source>
</evidence>
<dbReference type="PANTHER" id="PTHR15938:SF0">
    <property type="entry name" value="HOMOLOGOUS-PAIRING PROTEIN 2 HOMOLOG"/>
    <property type="match status" value="1"/>
</dbReference>
<accession>K1XD62</accession>
<sequence>MAPRKPKAEDDAASTTSTDLPAVLKPKTEKAKVEKPKSEKPKVAKPKAPKKEKVENEEKEAKPKKKAVKKDKEEKDEDGDFDMDADAAVSKPAKAKTEGKAKVESKAVGGGGAVGKGDGKEKVKPVNGEEAMELIRAYLKRENRPYSATEISANLHGKISECWLIVIPTVYMKVTKTVADKLLKDMEQSGQIKGKATKSGTGGQWVFWPIQDPADSASPEELAAMDTAIEALRERMPAIKASLKSLRAKLDALRTAPTTVDLAAAIERMQEENVAKKERLLAFQQGTVKTVTTEEVENVEKDLKYWGGKRTARKRAFEAVEGQLREGMTKEDIWDKAGIEEDTY</sequence>
<dbReference type="OMA" id="KGSQWVY"/>
<reference evidence="8 9" key="1">
    <citation type="journal article" date="2012" name="BMC Genomics">
        <title>Sequencing the genome of Marssonina brunnea reveals fungus-poplar co-evolution.</title>
        <authorList>
            <person name="Zhu S."/>
            <person name="Cao Y.-Z."/>
            <person name="Jiang C."/>
            <person name="Tan B.-Y."/>
            <person name="Wang Z."/>
            <person name="Feng S."/>
            <person name="Zhang L."/>
            <person name="Su X.-H."/>
            <person name="Brejova B."/>
            <person name="Vinar T."/>
            <person name="Xu M."/>
            <person name="Wang M.-X."/>
            <person name="Zhang S.-G."/>
            <person name="Huang M.-R."/>
            <person name="Wu R."/>
            <person name="Zhou Y."/>
        </authorList>
    </citation>
    <scope>NUCLEOTIDE SEQUENCE [LARGE SCALE GENOMIC DNA]</scope>
    <source>
        <strain evidence="8 9">MB_m1</strain>
    </source>
</reference>
<feature type="domain" description="Homologous-pairing protein 2 winged helix" evidence="7">
    <location>
        <begin position="130"/>
        <end position="160"/>
    </location>
</feature>
<evidence type="ECO:0000313" key="8">
    <source>
        <dbReference type="EMBL" id="EKD18758.1"/>
    </source>
</evidence>
<dbReference type="GO" id="GO:0010774">
    <property type="term" value="P:meiotic strand invasion involved in reciprocal meiotic recombination"/>
    <property type="evidence" value="ECO:0007669"/>
    <property type="project" value="TreeGrafter"/>
</dbReference>
<dbReference type="Pfam" id="PF07106">
    <property type="entry name" value="WHD_TBPIP"/>
    <property type="match status" value="1"/>
</dbReference>
<dbReference type="EMBL" id="JH921432">
    <property type="protein sequence ID" value="EKD18758.1"/>
    <property type="molecule type" value="Genomic_DNA"/>
</dbReference>
<dbReference type="GO" id="GO:0003690">
    <property type="term" value="F:double-stranded DNA binding"/>
    <property type="evidence" value="ECO:0007669"/>
    <property type="project" value="TreeGrafter"/>
</dbReference>
<feature type="compositionally biased region" description="Basic and acidic residues" evidence="6">
    <location>
        <begin position="1"/>
        <end position="10"/>
    </location>
</feature>
<feature type="compositionally biased region" description="Basic and acidic residues" evidence="6">
    <location>
        <begin position="49"/>
        <end position="61"/>
    </location>
</feature>
<evidence type="ECO:0000256" key="2">
    <source>
        <dbReference type="ARBA" id="ARBA00007922"/>
    </source>
</evidence>
<dbReference type="GO" id="GO:0120231">
    <property type="term" value="C:DNA recombinase auxiliary factor complex"/>
    <property type="evidence" value="ECO:0007669"/>
    <property type="project" value="TreeGrafter"/>
</dbReference>
<dbReference type="HOGENOM" id="CLU_063266_3_0_1"/>
<dbReference type="InterPro" id="IPR036388">
    <property type="entry name" value="WH-like_DNA-bd_sf"/>
</dbReference>
<dbReference type="GO" id="GO:0000709">
    <property type="term" value="P:meiotic joint molecule formation"/>
    <property type="evidence" value="ECO:0007669"/>
    <property type="project" value="TreeGrafter"/>
</dbReference>
<gene>
    <name evidence="8" type="ORF">MBM_03000</name>
</gene>
<comment type="subcellular location">
    <subcellularLocation>
        <location evidence="1">Nucleus</location>
    </subcellularLocation>
</comment>
<keyword evidence="5" id="KW-0469">Meiosis</keyword>
<dbReference type="AlphaFoldDB" id="K1XD62"/>
<dbReference type="GO" id="GO:0120230">
    <property type="term" value="F:recombinase activator activity"/>
    <property type="evidence" value="ECO:0007669"/>
    <property type="project" value="TreeGrafter"/>
</dbReference>
<feature type="region of interest" description="Disordered" evidence="6">
    <location>
        <begin position="1"/>
        <end position="125"/>
    </location>
</feature>
<dbReference type="PANTHER" id="PTHR15938">
    <property type="entry name" value="TBP-1 INTERACTING PROTEIN"/>
    <property type="match status" value="1"/>
</dbReference>
<name>K1XD62_MARBU</name>
<evidence type="ECO:0000256" key="3">
    <source>
        <dbReference type="ARBA" id="ARBA00023172"/>
    </source>
</evidence>
<feature type="compositionally biased region" description="Basic and acidic residues" evidence="6">
    <location>
        <begin position="26"/>
        <end position="42"/>
    </location>
</feature>
<evidence type="ECO:0000256" key="1">
    <source>
        <dbReference type="ARBA" id="ARBA00004123"/>
    </source>
</evidence>
<dbReference type="InParanoid" id="K1XD62"/>
<comment type="similarity">
    <text evidence="2">Belongs to the HOP2 family.</text>
</comment>
<protein>
    <recommendedName>
        <fullName evidence="7">Homologous-pairing protein 2 winged helix domain-containing protein</fullName>
    </recommendedName>
</protein>
<dbReference type="GO" id="GO:0000794">
    <property type="term" value="C:condensed nuclear chromosome"/>
    <property type="evidence" value="ECO:0007669"/>
    <property type="project" value="TreeGrafter"/>
</dbReference>
<organism evidence="8 9">
    <name type="scientific">Marssonina brunnea f. sp. multigermtubi (strain MB_m1)</name>
    <name type="common">Marssonina leaf spot fungus</name>
    <dbReference type="NCBI Taxonomy" id="1072389"/>
    <lineage>
        <taxon>Eukaryota</taxon>
        <taxon>Fungi</taxon>
        <taxon>Dikarya</taxon>
        <taxon>Ascomycota</taxon>
        <taxon>Pezizomycotina</taxon>
        <taxon>Leotiomycetes</taxon>
        <taxon>Helotiales</taxon>
        <taxon>Drepanopezizaceae</taxon>
        <taxon>Drepanopeziza</taxon>
    </lineage>
</organism>
<dbReference type="KEGG" id="mbe:MBM_03000"/>
<feature type="compositionally biased region" description="Basic and acidic residues" evidence="6">
    <location>
        <begin position="95"/>
        <end position="105"/>
    </location>
</feature>